<dbReference type="PANTHER" id="PTHR43794:SF11">
    <property type="entry name" value="AMIDOHYDROLASE-RELATED DOMAIN-CONTAINING PROTEIN"/>
    <property type="match status" value="1"/>
</dbReference>
<dbReference type="InterPro" id="IPR006680">
    <property type="entry name" value="Amidohydro-rel"/>
</dbReference>
<dbReference type="eggNOG" id="COG0402">
    <property type="taxonomic scope" value="Bacteria"/>
</dbReference>
<dbReference type="STRING" id="573413.Spirs_2673"/>
<dbReference type="InterPro" id="IPR050287">
    <property type="entry name" value="MTA/SAH_deaminase"/>
</dbReference>
<proteinExistence type="predicted"/>
<evidence type="ECO:0000313" key="3">
    <source>
        <dbReference type="EMBL" id="ADK81780.1"/>
    </source>
</evidence>
<evidence type="ECO:0000256" key="1">
    <source>
        <dbReference type="ARBA" id="ARBA00022801"/>
    </source>
</evidence>
<dbReference type="HOGENOM" id="CLU_012358_2_1_12"/>
<dbReference type="Proteomes" id="UP000002318">
    <property type="component" value="Chromosome"/>
</dbReference>
<reference evidence="3 4" key="1">
    <citation type="journal article" date="2010" name="Stand. Genomic Sci.">
        <title>Complete genome sequence of Spirochaeta smaragdinae type strain (SEBR 4228).</title>
        <authorList>
            <person name="Mavromatis K."/>
            <person name="Yasawong M."/>
            <person name="Chertkov O."/>
            <person name="Lapidus A."/>
            <person name="Lucas S."/>
            <person name="Nolan M."/>
            <person name="Del Rio T.G."/>
            <person name="Tice H."/>
            <person name="Cheng J.F."/>
            <person name="Pitluck S."/>
            <person name="Liolios K."/>
            <person name="Ivanova N."/>
            <person name="Tapia R."/>
            <person name="Han C."/>
            <person name="Bruce D."/>
            <person name="Goodwin L."/>
            <person name="Pati A."/>
            <person name="Chen A."/>
            <person name="Palaniappan K."/>
            <person name="Land M."/>
            <person name="Hauser L."/>
            <person name="Chang Y.J."/>
            <person name="Jeffries C.D."/>
            <person name="Detter J.C."/>
            <person name="Rohde M."/>
            <person name="Brambilla E."/>
            <person name="Spring S."/>
            <person name="Goker M."/>
            <person name="Sikorski J."/>
            <person name="Woyke T."/>
            <person name="Bristow J."/>
            <person name="Eisen J.A."/>
            <person name="Markowitz V."/>
            <person name="Hugenholtz P."/>
            <person name="Klenk H.P."/>
            <person name="Kyrpides N.C."/>
        </authorList>
    </citation>
    <scope>NUCLEOTIDE SEQUENCE [LARGE SCALE GENOMIC DNA]</scope>
    <source>
        <strain evidence="4">DSM 11293 / JCM 15392 / SEBR 4228</strain>
    </source>
</reference>
<dbReference type="SUPFAM" id="SSF51338">
    <property type="entry name" value="Composite domain of metallo-dependent hydrolases"/>
    <property type="match status" value="2"/>
</dbReference>
<dbReference type="RefSeq" id="WP_013255241.1">
    <property type="nucleotide sequence ID" value="NC_014364.1"/>
</dbReference>
<evidence type="ECO:0000313" key="4">
    <source>
        <dbReference type="Proteomes" id="UP000002318"/>
    </source>
</evidence>
<keyword evidence="4" id="KW-1185">Reference proteome</keyword>
<dbReference type="Pfam" id="PF01979">
    <property type="entry name" value="Amidohydro_1"/>
    <property type="match status" value="1"/>
</dbReference>
<organism evidence="3 4">
    <name type="scientific">Sediminispirochaeta smaragdinae (strain DSM 11293 / JCM 15392 / SEBR 4228)</name>
    <name type="common">Spirochaeta smaragdinae</name>
    <dbReference type="NCBI Taxonomy" id="573413"/>
    <lineage>
        <taxon>Bacteria</taxon>
        <taxon>Pseudomonadati</taxon>
        <taxon>Spirochaetota</taxon>
        <taxon>Spirochaetia</taxon>
        <taxon>Spirochaetales</taxon>
        <taxon>Spirochaetaceae</taxon>
        <taxon>Sediminispirochaeta</taxon>
    </lineage>
</organism>
<dbReference type="CDD" id="cd01298">
    <property type="entry name" value="ATZ_TRZ_like"/>
    <property type="match status" value="1"/>
</dbReference>
<dbReference type="Gene3D" id="3.20.20.140">
    <property type="entry name" value="Metal-dependent hydrolases"/>
    <property type="match status" value="1"/>
</dbReference>
<dbReference type="InterPro" id="IPR011059">
    <property type="entry name" value="Metal-dep_hydrolase_composite"/>
</dbReference>
<dbReference type="AlphaFoldDB" id="E1R8M3"/>
<dbReference type="PANTHER" id="PTHR43794">
    <property type="entry name" value="AMINOHYDROLASE SSNA-RELATED"/>
    <property type="match status" value="1"/>
</dbReference>
<dbReference type="GO" id="GO:0016810">
    <property type="term" value="F:hydrolase activity, acting on carbon-nitrogen (but not peptide) bonds"/>
    <property type="evidence" value="ECO:0007669"/>
    <property type="project" value="InterPro"/>
</dbReference>
<feature type="domain" description="Amidohydrolase-related" evidence="2">
    <location>
        <begin position="61"/>
        <end position="421"/>
    </location>
</feature>
<dbReference type="Gene3D" id="2.30.40.10">
    <property type="entry name" value="Urease, subunit C, domain 1"/>
    <property type="match status" value="1"/>
</dbReference>
<sequence>MREIDLLVEHADYVVTMDPERRIIGNGSLAVAKDTIIDLGPDEELAGRYLAKKRIDASGRFLFPGFITTHTHLFQTLLKGLGRDKSLFEWLNSSVRVALHNYDPECMYWGAMTGLTEALRTGTTTVTDFQYCHAVPGLDQPVLDAYEDLGIRGVLSKSHTDVSGFSPEIACEWIESEDEFIRDSDDLCCRYEHHPSISISVAPGIIWDLSRRGYQLTRELADKWKIPITMHLVETEDDDQYAHANYGIGSIDLLEETGMLGPDFVAVHSVYVTERDIERFKRYGVSVCHCPVSNMILASGTAPVPRFLREGIPVSLGPDGAASNDSQDTLELLKTTALLHKLVSKDASLVSAAEVLEMATLGGARALLREKEIGSLEIGKKADFFIYNPEHVRSIPVHDPISSLVYSSTQANIETTVVAGRPLLENGILVTADEALIRRETQRVASSLIRRSGLGNVQWGRRMGRCDE</sequence>
<accession>E1R8M3</accession>
<dbReference type="OrthoDB" id="9807210at2"/>
<dbReference type="SUPFAM" id="SSF51556">
    <property type="entry name" value="Metallo-dependent hydrolases"/>
    <property type="match status" value="1"/>
</dbReference>
<dbReference type="EMBL" id="CP002116">
    <property type="protein sequence ID" value="ADK81780.1"/>
    <property type="molecule type" value="Genomic_DNA"/>
</dbReference>
<gene>
    <name evidence="3" type="ordered locus">Spirs_2673</name>
</gene>
<name>E1R8M3_SEDSS</name>
<protein>
    <submittedName>
        <fullName evidence="3">Amidohydrolase</fullName>
    </submittedName>
</protein>
<dbReference type="KEGG" id="ssm:Spirs_2673"/>
<evidence type="ECO:0000259" key="2">
    <source>
        <dbReference type="Pfam" id="PF01979"/>
    </source>
</evidence>
<keyword evidence="1" id="KW-0378">Hydrolase</keyword>
<dbReference type="InterPro" id="IPR032466">
    <property type="entry name" value="Metal_Hydrolase"/>
</dbReference>